<dbReference type="Pfam" id="PF01252">
    <property type="entry name" value="Peptidase_A8"/>
    <property type="match status" value="1"/>
</dbReference>
<dbReference type="RefSeq" id="WP_132849338.1">
    <property type="nucleotide sequence ID" value="NZ_CP058648.1"/>
</dbReference>
<keyword evidence="3 9" id="KW-0645">Protease</keyword>
<proteinExistence type="inferred from homology"/>
<dbReference type="GO" id="GO:0004190">
    <property type="term" value="F:aspartic-type endopeptidase activity"/>
    <property type="evidence" value="ECO:0007669"/>
    <property type="project" value="UniProtKB-UniRule"/>
</dbReference>
<evidence type="ECO:0000313" key="12">
    <source>
        <dbReference type="EMBL" id="TCP98429.1"/>
    </source>
</evidence>
<evidence type="ECO:0000256" key="4">
    <source>
        <dbReference type="ARBA" id="ARBA00022692"/>
    </source>
</evidence>
<dbReference type="HAMAP" id="MF_00161">
    <property type="entry name" value="LspA"/>
    <property type="match status" value="1"/>
</dbReference>
<comment type="caution">
    <text evidence="9">Lacks conserved residue(s) required for the propagation of feature annotation.</text>
</comment>
<keyword evidence="13" id="KW-1185">Reference proteome</keyword>
<feature type="transmembrane region" description="Helical" evidence="9">
    <location>
        <begin position="82"/>
        <end position="100"/>
    </location>
</feature>
<name>A0A4R2T5R3_9FIRM</name>
<evidence type="ECO:0000256" key="6">
    <source>
        <dbReference type="ARBA" id="ARBA00022801"/>
    </source>
</evidence>
<dbReference type="AlphaFoldDB" id="A0A4R2T5R3"/>
<feature type="active site" evidence="9">
    <location>
        <position position="110"/>
    </location>
</feature>
<dbReference type="EMBL" id="SLYC01000040">
    <property type="protein sequence ID" value="TCP98429.1"/>
    <property type="molecule type" value="Genomic_DNA"/>
</dbReference>
<keyword evidence="4 9" id="KW-0812">Transmembrane</keyword>
<evidence type="ECO:0000256" key="9">
    <source>
        <dbReference type="HAMAP-Rule" id="MF_00161"/>
    </source>
</evidence>
<dbReference type="OrthoDB" id="9810259at2"/>
<evidence type="ECO:0000313" key="13">
    <source>
        <dbReference type="Proteomes" id="UP000295504"/>
    </source>
</evidence>
<keyword evidence="5 9" id="KW-0064">Aspartyl protease</keyword>
<sequence>MWIIIILAIVISDQITKQLVLSNLKEIGSIPIIQNVFHLTYVENRGAAFGILQNQKYFFVIMKLIVITAIIYVLIKHKDLRKSVVICLSLIVGGAIGNLIDRLRFGFVVDFFDFIIWPVFNIADMAIVLAQILLIYIVLKHDSFKQKEL</sequence>
<comment type="similarity">
    <text evidence="1 9 11">Belongs to the peptidase A8 family.</text>
</comment>
<evidence type="ECO:0000256" key="5">
    <source>
        <dbReference type="ARBA" id="ARBA00022750"/>
    </source>
</evidence>
<organism evidence="12 13">
    <name type="scientific">Serpentinicella alkaliphila</name>
    <dbReference type="NCBI Taxonomy" id="1734049"/>
    <lineage>
        <taxon>Bacteria</taxon>
        <taxon>Bacillati</taxon>
        <taxon>Bacillota</taxon>
        <taxon>Clostridia</taxon>
        <taxon>Peptostreptococcales</taxon>
        <taxon>Natronincolaceae</taxon>
        <taxon>Serpentinicella</taxon>
    </lineage>
</organism>
<reference evidence="12 13" key="1">
    <citation type="submission" date="2019-03" db="EMBL/GenBank/DDBJ databases">
        <title>Genomic Encyclopedia of Type Strains, Phase IV (KMG-IV): sequencing the most valuable type-strain genomes for metagenomic binning, comparative biology and taxonomic classification.</title>
        <authorList>
            <person name="Goeker M."/>
        </authorList>
    </citation>
    <scope>NUCLEOTIDE SEQUENCE [LARGE SCALE GENOMIC DNA]</scope>
    <source>
        <strain evidence="12 13">DSM 100013</strain>
    </source>
</reference>
<feature type="transmembrane region" description="Helical" evidence="9">
    <location>
        <begin position="115"/>
        <end position="139"/>
    </location>
</feature>
<comment type="function">
    <text evidence="9 10">This protein specifically catalyzes the removal of signal peptides from prolipoproteins.</text>
</comment>
<feature type="transmembrane region" description="Helical" evidence="9">
    <location>
        <begin position="57"/>
        <end position="75"/>
    </location>
</feature>
<dbReference type="EC" id="3.4.23.36" evidence="9"/>
<accession>A0A4R2T5R3</accession>
<protein>
    <recommendedName>
        <fullName evidence="9">Lipoprotein signal peptidase</fullName>
        <ecNumber evidence="9">3.4.23.36</ecNumber>
    </recommendedName>
    <alternativeName>
        <fullName evidence="9">Prolipoprotein signal peptidase</fullName>
    </alternativeName>
    <alternativeName>
        <fullName evidence="9">Signal peptidase II</fullName>
        <shortName evidence="9">SPase II</shortName>
    </alternativeName>
</protein>
<dbReference type="PANTHER" id="PTHR33695">
    <property type="entry name" value="LIPOPROTEIN SIGNAL PEPTIDASE"/>
    <property type="match status" value="1"/>
</dbReference>
<keyword evidence="7 9" id="KW-1133">Transmembrane helix</keyword>
<gene>
    <name evidence="9" type="primary">lspA</name>
    <name evidence="12" type="ORF">EDD79_104011</name>
</gene>
<evidence type="ECO:0000256" key="11">
    <source>
        <dbReference type="RuleBase" id="RU004181"/>
    </source>
</evidence>
<comment type="pathway">
    <text evidence="9">Protein modification; lipoprotein biosynthesis (signal peptide cleavage).</text>
</comment>
<dbReference type="UniPathway" id="UPA00665"/>
<dbReference type="NCBIfam" id="TIGR00077">
    <property type="entry name" value="lspA"/>
    <property type="match status" value="1"/>
</dbReference>
<dbReference type="InterPro" id="IPR001872">
    <property type="entry name" value="Peptidase_A8"/>
</dbReference>
<evidence type="ECO:0000256" key="2">
    <source>
        <dbReference type="ARBA" id="ARBA00022475"/>
    </source>
</evidence>
<dbReference type="PROSITE" id="PS00855">
    <property type="entry name" value="SPASE_II"/>
    <property type="match status" value="1"/>
</dbReference>
<evidence type="ECO:0000256" key="3">
    <source>
        <dbReference type="ARBA" id="ARBA00022670"/>
    </source>
</evidence>
<keyword evidence="8 9" id="KW-0472">Membrane</keyword>
<dbReference type="Proteomes" id="UP000295504">
    <property type="component" value="Unassembled WGS sequence"/>
</dbReference>
<feature type="active site" evidence="9">
    <location>
        <position position="124"/>
    </location>
</feature>
<dbReference type="GO" id="GO:0006508">
    <property type="term" value="P:proteolysis"/>
    <property type="evidence" value="ECO:0007669"/>
    <property type="project" value="UniProtKB-KW"/>
</dbReference>
<keyword evidence="6 9" id="KW-0378">Hydrolase</keyword>
<evidence type="ECO:0000256" key="8">
    <source>
        <dbReference type="ARBA" id="ARBA00023136"/>
    </source>
</evidence>
<dbReference type="PRINTS" id="PR00781">
    <property type="entry name" value="LIPOSIGPTASE"/>
</dbReference>
<comment type="catalytic activity">
    <reaction evidence="9 10">
        <text>Release of signal peptides from bacterial membrane prolipoproteins. Hydrolyzes -Xaa-Yaa-Zaa-|-(S,diacylglyceryl)Cys-, in which Xaa is hydrophobic (preferably Leu), and Yaa (Ala or Ser) and Zaa (Gly or Ala) have small, neutral side chains.</text>
        <dbReference type="EC" id="3.4.23.36"/>
    </reaction>
</comment>
<evidence type="ECO:0000256" key="1">
    <source>
        <dbReference type="ARBA" id="ARBA00006139"/>
    </source>
</evidence>
<evidence type="ECO:0000256" key="10">
    <source>
        <dbReference type="RuleBase" id="RU000594"/>
    </source>
</evidence>
<dbReference type="GO" id="GO:0005886">
    <property type="term" value="C:plasma membrane"/>
    <property type="evidence" value="ECO:0007669"/>
    <property type="project" value="UniProtKB-SubCell"/>
</dbReference>
<evidence type="ECO:0000256" key="7">
    <source>
        <dbReference type="ARBA" id="ARBA00022989"/>
    </source>
</evidence>
<dbReference type="PANTHER" id="PTHR33695:SF1">
    <property type="entry name" value="LIPOPROTEIN SIGNAL PEPTIDASE"/>
    <property type="match status" value="1"/>
</dbReference>
<comment type="caution">
    <text evidence="12">The sequence shown here is derived from an EMBL/GenBank/DDBJ whole genome shotgun (WGS) entry which is preliminary data.</text>
</comment>
<keyword evidence="2 9" id="KW-1003">Cell membrane</keyword>
<comment type="subcellular location">
    <subcellularLocation>
        <location evidence="9">Cell membrane</location>
        <topology evidence="9">Multi-pass membrane protein</topology>
    </subcellularLocation>
</comment>